<reference evidence="1 2" key="1">
    <citation type="submission" date="2021-01" db="EMBL/GenBank/DDBJ databases">
        <title>Streptomyces acididurans sp. nov., isolated from a peat swamp forest soil.</title>
        <authorList>
            <person name="Chantavorakit T."/>
            <person name="Duangmal K."/>
        </authorList>
    </citation>
    <scope>NUCLEOTIDE SEQUENCE [LARGE SCALE GENOMIC DNA]</scope>
    <source>
        <strain evidence="1 2">KK5PA1</strain>
    </source>
</reference>
<name>A0ABS2TU30_9ACTN</name>
<dbReference type="EMBL" id="JADKYB010000010">
    <property type="protein sequence ID" value="MBM9506839.1"/>
    <property type="molecule type" value="Genomic_DNA"/>
</dbReference>
<sequence>MTIRDGVGIDLDSILRQLEANGFDDVRVEFAPDDSGGAAVVDVVRRGVAAANEVVNEAADSVWGAWLTASFAGVSVKLTQLESWEALVTWLEAFAGEVRAGGLSGELRATKTIRLPAWVERIADPMVTAYVALAAPGDAGAAGWPERAARWAAEAGGDAYVSSGGMNQLDTTGDVAAHLASALHVASSGALLYADERASRAASVQIGANGQATYQTHDASASLAAQAGRAREAVLAEAEHARYAFVAPTPHRVYAWDARGRALPPLRPEVSAAALREHADLWSRFVPDAHCMQLLTDEHLARVSDLSQWNVTHVTAGRTLVEAPDPAEWLRPGGPAPSVLDKARADFGRALVSADDVR</sequence>
<proteinExistence type="predicted"/>
<accession>A0ABS2TU30</accession>
<evidence type="ECO:0000313" key="1">
    <source>
        <dbReference type="EMBL" id="MBM9506839.1"/>
    </source>
</evidence>
<organism evidence="1 2">
    <name type="scientific">Actinacidiphila acididurans</name>
    <dbReference type="NCBI Taxonomy" id="2784346"/>
    <lineage>
        <taxon>Bacteria</taxon>
        <taxon>Bacillati</taxon>
        <taxon>Actinomycetota</taxon>
        <taxon>Actinomycetes</taxon>
        <taxon>Kitasatosporales</taxon>
        <taxon>Streptomycetaceae</taxon>
        <taxon>Actinacidiphila</taxon>
    </lineage>
</organism>
<comment type="caution">
    <text evidence="1">The sequence shown here is derived from an EMBL/GenBank/DDBJ whole genome shotgun (WGS) entry which is preliminary data.</text>
</comment>
<keyword evidence="2" id="KW-1185">Reference proteome</keyword>
<dbReference type="Proteomes" id="UP000749040">
    <property type="component" value="Unassembled WGS sequence"/>
</dbReference>
<gene>
    <name evidence="1" type="ORF">ITX44_20275</name>
</gene>
<protein>
    <submittedName>
        <fullName evidence="1">Uncharacterized protein</fullName>
    </submittedName>
</protein>
<evidence type="ECO:0000313" key="2">
    <source>
        <dbReference type="Proteomes" id="UP000749040"/>
    </source>
</evidence>
<dbReference type="RefSeq" id="WP_205358704.1">
    <property type="nucleotide sequence ID" value="NZ_JADKYB010000010.1"/>
</dbReference>